<name>A0A5C5FXX3_9BASI</name>
<keyword evidence="3" id="KW-1185">Reference proteome</keyword>
<evidence type="ECO:0000313" key="3">
    <source>
        <dbReference type="Proteomes" id="UP000311382"/>
    </source>
</evidence>
<accession>A0A5C5FXX3</accession>
<feature type="region of interest" description="Disordered" evidence="1">
    <location>
        <begin position="1"/>
        <end position="118"/>
    </location>
</feature>
<comment type="caution">
    <text evidence="2">The sequence shown here is derived from an EMBL/GenBank/DDBJ whole genome shotgun (WGS) entry which is preliminary data.</text>
</comment>
<dbReference type="EMBL" id="SOZI01000052">
    <property type="protein sequence ID" value="TNY21012.1"/>
    <property type="molecule type" value="Genomic_DNA"/>
</dbReference>
<organism evidence="2 3">
    <name type="scientific">Rhodotorula diobovata</name>
    <dbReference type="NCBI Taxonomy" id="5288"/>
    <lineage>
        <taxon>Eukaryota</taxon>
        <taxon>Fungi</taxon>
        <taxon>Dikarya</taxon>
        <taxon>Basidiomycota</taxon>
        <taxon>Pucciniomycotina</taxon>
        <taxon>Microbotryomycetes</taxon>
        <taxon>Sporidiobolales</taxon>
        <taxon>Sporidiobolaceae</taxon>
        <taxon>Rhodotorula</taxon>
    </lineage>
</organism>
<dbReference type="AlphaFoldDB" id="A0A5C5FXX3"/>
<feature type="compositionally biased region" description="Low complexity" evidence="1">
    <location>
        <begin position="15"/>
        <end position="39"/>
    </location>
</feature>
<proteinExistence type="predicted"/>
<gene>
    <name evidence="2" type="ORF">DMC30DRAFT_222610</name>
</gene>
<protein>
    <submittedName>
        <fullName evidence="2">Uncharacterized protein</fullName>
    </submittedName>
</protein>
<evidence type="ECO:0000313" key="2">
    <source>
        <dbReference type="EMBL" id="TNY21012.1"/>
    </source>
</evidence>
<dbReference type="Proteomes" id="UP000311382">
    <property type="component" value="Unassembled WGS sequence"/>
</dbReference>
<feature type="compositionally biased region" description="Basic and acidic residues" evidence="1">
    <location>
        <begin position="63"/>
        <end position="87"/>
    </location>
</feature>
<sequence length="141" mass="15547">MASPAPISASKPERSLSPTGSSASTSRTPQPLVAPKKASQPPPKPQNIFSNDGSFLSKFKKPLSPEEQEKKEREEAIARKKALDERIKKRGKRPLPSAEDAASASKKAKEDSEEGLTEYQKEVKRLTARELKDNRARPLLK</sequence>
<evidence type="ECO:0000256" key="1">
    <source>
        <dbReference type="SAM" id="MobiDB-lite"/>
    </source>
</evidence>
<reference evidence="2 3" key="1">
    <citation type="submission" date="2019-03" db="EMBL/GenBank/DDBJ databases">
        <title>Rhodosporidium diobovatum UCD-FST 08-225 genome sequencing, assembly, and annotation.</title>
        <authorList>
            <person name="Fakankun I.U."/>
            <person name="Fristensky B."/>
            <person name="Levin D.B."/>
        </authorList>
    </citation>
    <scope>NUCLEOTIDE SEQUENCE [LARGE SCALE GENOMIC DNA]</scope>
    <source>
        <strain evidence="2 3">UCD-FST 08-225</strain>
    </source>
</reference>